<dbReference type="PATRIC" id="fig|1359193.3.peg.311"/>
<feature type="domain" description="PIN" evidence="1">
    <location>
        <begin position="2"/>
        <end position="86"/>
    </location>
</feature>
<dbReference type="InterPro" id="IPR029060">
    <property type="entry name" value="PIN-like_dom_sf"/>
</dbReference>
<evidence type="ECO:0000259" key="1">
    <source>
        <dbReference type="Pfam" id="PF01850"/>
    </source>
</evidence>
<reference evidence="2 3" key="1">
    <citation type="submission" date="2015-02" db="EMBL/GenBank/DDBJ databases">
        <title>Genome Sequencing of Rickettsiales.</title>
        <authorList>
            <person name="Daugherty S.C."/>
            <person name="Su Q."/>
            <person name="Abolude K."/>
            <person name="Beier-Sexton M."/>
            <person name="Carlyon J.A."/>
            <person name="Carter R."/>
            <person name="Day N.P."/>
            <person name="Dumler S.J."/>
            <person name="Dyachenko V."/>
            <person name="Godinez A."/>
            <person name="Kurtti T.J."/>
            <person name="Lichay M."/>
            <person name="Mullins K.E."/>
            <person name="Ott S."/>
            <person name="Pappas-Brown V."/>
            <person name="Paris D.H."/>
            <person name="Patel P."/>
            <person name="Richards A.L."/>
            <person name="Sadzewicz L."/>
            <person name="Sears K."/>
            <person name="Seidman D."/>
            <person name="Sengamalay N."/>
            <person name="Stenos J."/>
            <person name="Tallon L.J."/>
            <person name="Vincent G."/>
            <person name="Fraser C.M."/>
            <person name="Munderloh U."/>
            <person name="Dunning-Hotopp J.C."/>
        </authorList>
    </citation>
    <scope>NUCLEOTIDE SEQUENCE [LARGE SCALE GENOMIC DNA]</scope>
    <source>
        <strain evidence="2 3">RML An4</strain>
    </source>
</reference>
<organism evidence="2 3">
    <name type="scientific">Rickettsia bellii str. RML An4</name>
    <dbReference type="NCBI Taxonomy" id="1359193"/>
    <lineage>
        <taxon>Bacteria</taxon>
        <taxon>Pseudomonadati</taxon>
        <taxon>Pseudomonadota</taxon>
        <taxon>Alphaproteobacteria</taxon>
        <taxon>Rickettsiales</taxon>
        <taxon>Rickettsiaceae</taxon>
        <taxon>Rickettsieae</taxon>
        <taxon>Rickettsia</taxon>
        <taxon>belli group</taxon>
    </lineage>
</organism>
<proteinExistence type="predicted"/>
<keyword evidence="3" id="KW-1185">Reference proteome</keyword>
<dbReference type="Gene3D" id="3.40.50.1010">
    <property type="entry name" value="5'-nuclease"/>
    <property type="match status" value="1"/>
</dbReference>
<dbReference type="AlphaFoldDB" id="A0A0F3QAT0"/>
<dbReference type="Proteomes" id="UP000033661">
    <property type="component" value="Unassembled WGS sequence"/>
</dbReference>
<name>A0A0F3QAT0_RICBE</name>
<gene>
    <name evidence="2" type="ORF">RBEAN4_0329</name>
</gene>
<dbReference type="SUPFAM" id="SSF88723">
    <property type="entry name" value="PIN domain-like"/>
    <property type="match status" value="1"/>
</dbReference>
<dbReference type="EMBL" id="LAOI01000001">
    <property type="protein sequence ID" value="KJV89352.1"/>
    <property type="molecule type" value="Genomic_DNA"/>
</dbReference>
<accession>A0A0F3QAT0</accession>
<dbReference type="RefSeq" id="WP_011477165.1">
    <property type="nucleotide sequence ID" value="NZ_LAOI01000001.1"/>
</dbReference>
<evidence type="ECO:0000313" key="3">
    <source>
        <dbReference type="Proteomes" id="UP000033661"/>
    </source>
</evidence>
<dbReference type="InterPro" id="IPR002716">
    <property type="entry name" value="PIN_dom"/>
</dbReference>
<evidence type="ECO:0000313" key="2">
    <source>
        <dbReference type="EMBL" id="KJV89352.1"/>
    </source>
</evidence>
<dbReference type="Pfam" id="PF01850">
    <property type="entry name" value="PIN"/>
    <property type="match status" value="1"/>
</dbReference>
<protein>
    <submittedName>
        <fullName evidence="2">PIN domain protein</fullName>
    </submittedName>
</protein>
<comment type="caution">
    <text evidence="2">The sequence shown here is derived from an EMBL/GenBank/DDBJ whole genome shotgun (WGS) entry which is preliminary data.</text>
</comment>
<sequence>MILVDSNIILDILTFDPNWYEWSSNKIKLLSQSHELIINDIIYTEISIGFKRIEELEVIIDDFRLTPMSKEVLFLAGKAFQKYKLNGGIKNSILPDFLSVLMQVY</sequence>